<accession>A0AAP3AZB7</accession>
<dbReference type="EMBL" id="JAPDVG010000001">
    <property type="protein sequence ID" value="MCW4130041.1"/>
    <property type="molecule type" value="Genomic_DNA"/>
</dbReference>
<organism evidence="1 3">
    <name type="scientific">Segatella copri</name>
    <dbReference type="NCBI Taxonomy" id="165179"/>
    <lineage>
        <taxon>Bacteria</taxon>
        <taxon>Pseudomonadati</taxon>
        <taxon>Bacteroidota</taxon>
        <taxon>Bacteroidia</taxon>
        <taxon>Bacteroidales</taxon>
        <taxon>Prevotellaceae</taxon>
        <taxon>Segatella</taxon>
    </lineage>
</organism>
<evidence type="ECO:0000313" key="2">
    <source>
        <dbReference type="EMBL" id="MCW4130041.1"/>
    </source>
</evidence>
<dbReference type="AlphaFoldDB" id="A0AAP3AZB7"/>
<dbReference type="Proteomes" id="UP001209417">
    <property type="component" value="Unassembled WGS sequence"/>
</dbReference>
<dbReference type="RefSeq" id="WP_228115042.1">
    <property type="nucleotide sequence ID" value="NZ_JAHRGJ010000006.1"/>
</dbReference>
<name>A0AAP3AZB7_9BACT</name>
<comment type="caution">
    <text evidence="1">The sequence shown here is derived from an EMBL/GenBank/DDBJ whole genome shotgun (WGS) entry which is preliminary data.</text>
</comment>
<dbReference type="EMBL" id="JAPDUS010000003">
    <property type="protein sequence ID" value="MCW4092355.1"/>
    <property type="molecule type" value="Genomic_DNA"/>
</dbReference>
<proteinExistence type="predicted"/>
<gene>
    <name evidence="1" type="ORF">ONT05_02095</name>
    <name evidence="2" type="ORF">ONT19_00220</name>
</gene>
<protein>
    <submittedName>
        <fullName evidence="1">DUF932 domain-containing protein</fullName>
    </submittedName>
</protein>
<sequence length="315" mass="35884">MTTATNLSKAAEDMVAVPSSVNEDKFFDFEKAKTQAITLEQLSRTHREDDVYGNPLRGIYHFDLFNKVIDECTELGYNVEVYDMFAAQNRDRQSPGVVRLPQVEAVKGQHAVEAHILRRVYANIRITDFDNDETTTNVAVAFHQKGIQIGFGPNVMICHNQCMLSPELYMSSYSEKGKKGSGMEVAAMLDTLKSWLVDARHIIETDRERIAKMKETRITAEQMFLLIGLMTATRVKADTSRKSIRENITYPLNQSQITLFTEDMLEAYHDKEFVTAWDMYNSATNLYKANRMDIPALLPQNRAMVNFMKANGLII</sequence>
<reference evidence="1" key="1">
    <citation type="submission" date="2022-11" db="EMBL/GenBank/DDBJ databases">
        <title>Genomic repertoires linked with pathogenic potency of arthritogenic Prevotella copri isolated from the gut of rheumatoid arthritis patients.</title>
        <authorList>
            <person name="Nii T."/>
            <person name="Maeda Y."/>
            <person name="Motooka D."/>
            <person name="Naito M."/>
            <person name="Matsumoto Y."/>
            <person name="Ogawa T."/>
            <person name="Oguro-Igashira E."/>
            <person name="Kishikawa T."/>
            <person name="Yamashita M."/>
            <person name="Koizumi S."/>
            <person name="Kurakawa T."/>
            <person name="Okumura R."/>
            <person name="Kayama H."/>
            <person name="Murakami M."/>
            <person name="Sakaguchi T."/>
            <person name="Das B."/>
            <person name="Nakamura S."/>
            <person name="Okada Y."/>
            <person name="Kumanogoh A."/>
            <person name="Takeda K."/>
        </authorList>
    </citation>
    <scope>NUCLEOTIDE SEQUENCE</scope>
    <source>
        <strain evidence="2">H019-1</strain>
        <strain evidence="1">N016-13</strain>
    </source>
</reference>
<evidence type="ECO:0000313" key="3">
    <source>
        <dbReference type="Proteomes" id="UP001209074"/>
    </source>
</evidence>
<evidence type="ECO:0000313" key="1">
    <source>
        <dbReference type="EMBL" id="MCW4092355.1"/>
    </source>
</evidence>
<dbReference type="Proteomes" id="UP001209074">
    <property type="component" value="Unassembled WGS sequence"/>
</dbReference>